<protein>
    <submittedName>
        <fullName evidence="2">Uncharacterized protein</fullName>
    </submittedName>
</protein>
<gene>
    <name evidence="2" type="ORF">JQC75_18035</name>
</gene>
<reference evidence="2 3" key="1">
    <citation type="journal article" date="2012" name="Antonie Van Leeuwenhoek">
        <title>Shewanella litorisediminis sp. nov., a gammaproteobacterium isolated from a tidal flat sediment.</title>
        <authorList>
            <person name="Lee M.H."/>
            <person name="Yoon J.H."/>
        </authorList>
    </citation>
    <scope>NUCLEOTIDE SEQUENCE [LARGE SCALE GENOMIC DNA]</scope>
    <source>
        <strain evidence="2 3">SMK1-12</strain>
    </source>
</reference>
<dbReference type="EMBL" id="CP069213">
    <property type="protein sequence ID" value="QRH01717.1"/>
    <property type="molecule type" value="Genomic_DNA"/>
</dbReference>
<keyword evidence="3" id="KW-1185">Reference proteome</keyword>
<organism evidence="2 3">
    <name type="scientific">Shewanella litorisediminis</name>
    <dbReference type="NCBI Taxonomy" id="1173586"/>
    <lineage>
        <taxon>Bacteria</taxon>
        <taxon>Pseudomonadati</taxon>
        <taxon>Pseudomonadota</taxon>
        <taxon>Gammaproteobacteria</taxon>
        <taxon>Alteromonadales</taxon>
        <taxon>Shewanellaceae</taxon>
        <taxon>Shewanella</taxon>
    </lineage>
</organism>
<feature type="region of interest" description="Disordered" evidence="1">
    <location>
        <begin position="15"/>
        <end position="134"/>
    </location>
</feature>
<dbReference type="RefSeq" id="WP_203325389.1">
    <property type="nucleotide sequence ID" value="NZ_CP069213.1"/>
</dbReference>
<evidence type="ECO:0000313" key="2">
    <source>
        <dbReference type="EMBL" id="QRH01717.1"/>
    </source>
</evidence>
<sequence length="167" mass="18865">MLVVTNYPQVPLATTNVATDSARAENQQRPPIVPPPQLTKGHEERAFNPQNERTADEPQVQAKLQKRVEERHQQQHQQQQHKDAEQQSQQALPRPLKRPAKTAAALSRGDLRVKSQTQEPRHPMGSKTAYPEAGRPDSFYRAIASHVDSFYHHTSEPQADSTLSAWV</sequence>
<evidence type="ECO:0000313" key="3">
    <source>
        <dbReference type="Proteomes" id="UP000596252"/>
    </source>
</evidence>
<proteinExistence type="predicted"/>
<name>A0ABX7G3A4_9GAMM</name>
<accession>A0ABX7G3A4</accession>
<evidence type="ECO:0000256" key="1">
    <source>
        <dbReference type="SAM" id="MobiDB-lite"/>
    </source>
</evidence>
<dbReference type="Proteomes" id="UP000596252">
    <property type="component" value="Chromosome"/>
</dbReference>
<feature type="compositionally biased region" description="Polar residues" evidence="1">
    <location>
        <begin position="15"/>
        <end position="29"/>
    </location>
</feature>